<dbReference type="OrthoDB" id="6293209at2"/>
<dbReference type="Proteomes" id="UP000245790">
    <property type="component" value="Unassembled WGS sequence"/>
</dbReference>
<comment type="caution">
    <text evidence="2">The sequence shown here is derived from an EMBL/GenBank/DDBJ whole genome shotgun (WGS) entry which is preliminary data.</text>
</comment>
<reference evidence="2 3" key="1">
    <citation type="submission" date="2018-05" db="EMBL/GenBank/DDBJ databases">
        <title>Genomic Encyclopedia of Type Strains, Phase IV (KMG-IV): sequencing the most valuable type-strain genomes for metagenomic binning, comparative biology and taxonomic classification.</title>
        <authorList>
            <person name="Goeker M."/>
        </authorList>
    </citation>
    <scope>NUCLEOTIDE SEQUENCE [LARGE SCALE GENOMIC DNA]</scope>
    <source>
        <strain evidence="2 3">DSM 25350</strain>
    </source>
</reference>
<evidence type="ECO:0000256" key="1">
    <source>
        <dbReference type="SAM" id="SignalP"/>
    </source>
</evidence>
<dbReference type="EMBL" id="QGGU01000005">
    <property type="protein sequence ID" value="PWK51904.1"/>
    <property type="molecule type" value="Genomic_DNA"/>
</dbReference>
<evidence type="ECO:0000313" key="2">
    <source>
        <dbReference type="EMBL" id="PWK51904.1"/>
    </source>
</evidence>
<proteinExistence type="predicted"/>
<accession>A0A316FT73</accession>
<feature type="signal peptide" evidence="1">
    <location>
        <begin position="1"/>
        <end position="21"/>
    </location>
</feature>
<name>A0A316FT73_9GAMM</name>
<gene>
    <name evidence="2" type="ORF">C8D97_105220</name>
</gene>
<dbReference type="RefSeq" id="WP_109763283.1">
    <property type="nucleotide sequence ID" value="NZ_QGGU01000005.1"/>
</dbReference>
<dbReference type="AlphaFoldDB" id="A0A316FT73"/>
<organism evidence="2 3">
    <name type="scientific">Pleionea mediterranea</name>
    <dbReference type="NCBI Taxonomy" id="523701"/>
    <lineage>
        <taxon>Bacteria</taxon>
        <taxon>Pseudomonadati</taxon>
        <taxon>Pseudomonadota</taxon>
        <taxon>Gammaproteobacteria</taxon>
        <taxon>Oceanospirillales</taxon>
        <taxon>Pleioneaceae</taxon>
        <taxon>Pleionea</taxon>
    </lineage>
</organism>
<feature type="chain" id="PRO_5016399186" evidence="1">
    <location>
        <begin position="22"/>
        <end position="135"/>
    </location>
</feature>
<sequence>MNRKVLLAALFSVASSTALLAKEPTPIPEMQGANKATSGSATMKCLVDTPAWDNWGYGRCFSVGHARSTTAYFQIEGGPSNFRVYWSDSRCSQNSKSCSLPIYQYQSINLTADVLDLSNNSFSSVSATAHYEGYH</sequence>
<keyword evidence="1" id="KW-0732">Signal</keyword>
<evidence type="ECO:0000313" key="3">
    <source>
        <dbReference type="Proteomes" id="UP000245790"/>
    </source>
</evidence>
<protein>
    <submittedName>
        <fullName evidence="2">Uncharacterized protein</fullName>
    </submittedName>
</protein>
<keyword evidence="3" id="KW-1185">Reference proteome</keyword>